<comment type="similarity">
    <text evidence="2">Belongs to the DNA repair enzymes AP/ExoA family.</text>
</comment>
<reference evidence="8" key="1">
    <citation type="journal article" date="2019" name="Int. J. Syst. Evol. Microbiol.">
        <title>The Global Catalogue of Microorganisms (GCM) 10K type strain sequencing project: providing services to taxonomists for standard genome sequencing and annotation.</title>
        <authorList>
            <consortium name="The Broad Institute Genomics Platform"/>
            <consortium name="The Broad Institute Genome Sequencing Center for Infectious Disease"/>
            <person name="Wu L."/>
            <person name="Ma J."/>
        </authorList>
    </citation>
    <scope>NUCLEOTIDE SEQUENCE [LARGE SCALE GENOMIC DNA]</scope>
    <source>
        <strain evidence="8">KCTC 33576</strain>
    </source>
</reference>
<evidence type="ECO:0000313" key="8">
    <source>
        <dbReference type="Proteomes" id="UP001597391"/>
    </source>
</evidence>
<name>A0ABW5XG41_9MICO</name>
<dbReference type="Proteomes" id="UP001597391">
    <property type="component" value="Unassembled WGS sequence"/>
</dbReference>
<dbReference type="RefSeq" id="WP_377466738.1">
    <property type="nucleotide sequence ID" value="NZ_JBHUOP010000004.1"/>
</dbReference>
<dbReference type="PROSITE" id="PS51435">
    <property type="entry name" value="AP_NUCLEASE_F1_4"/>
    <property type="match status" value="1"/>
</dbReference>
<organism evidence="7 8">
    <name type="scientific">Populibacterium corticicola</name>
    <dbReference type="NCBI Taxonomy" id="1812826"/>
    <lineage>
        <taxon>Bacteria</taxon>
        <taxon>Bacillati</taxon>
        <taxon>Actinomycetota</taxon>
        <taxon>Actinomycetes</taxon>
        <taxon>Micrococcales</taxon>
        <taxon>Jonesiaceae</taxon>
        <taxon>Populibacterium</taxon>
    </lineage>
</organism>
<evidence type="ECO:0000256" key="1">
    <source>
        <dbReference type="ARBA" id="ARBA00001946"/>
    </source>
</evidence>
<evidence type="ECO:0000256" key="4">
    <source>
        <dbReference type="ARBA" id="ARBA00022801"/>
    </source>
</evidence>
<evidence type="ECO:0000313" key="7">
    <source>
        <dbReference type="EMBL" id="MFD2840827.1"/>
    </source>
</evidence>
<evidence type="ECO:0000256" key="5">
    <source>
        <dbReference type="ARBA" id="ARBA00022842"/>
    </source>
</evidence>
<comment type="caution">
    <text evidence="7">The sequence shown here is derived from an EMBL/GenBank/DDBJ whole genome shotgun (WGS) entry which is preliminary data.</text>
</comment>
<evidence type="ECO:0000259" key="6">
    <source>
        <dbReference type="Pfam" id="PF03372"/>
    </source>
</evidence>
<dbReference type="NCBIfam" id="TIGR00633">
    <property type="entry name" value="xth"/>
    <property type="match status" value="1"/>
</dbReference>
<dbReference type="PANTHER" id="PTHR43250">
    <property type="entry name" value="EXODEOXYRIBONUCLEASE III"/>
    <property type="match status" value="1"/>
</dbReference>
<proteinExistence type="inferred from homology"/>
<dbReference type="InterPro" id="IPR036691">
    <property type="entry name" value="Endo/exonu/phosph_ase_sf"/>
</dbReference>
<dbReference type="Gene3D" id="3.60.10.10">
    <property type="entry name" value="Endonuclease/exonuclease/phosphatase"/>
    <property type="match status" value="1"/>
</dbReference>
<dbReference type="InterPro" id="IPR005135">
    <property type="entry name" value="Endo/exonuclease/phosphatase"/>
</dbReference>
<keyword evidence="4 7" id="KW-0378">Hydrolase</keyword>
<dbReference type="SUPFAM" id="SSF56219">
    <property type="entry name" value="DNase I-like"/>
    <property type="match status" value="1"/>
</dbReference>
<feature type="domain" description="Endonuclease/exonuclease/phosphatase" evidence="6">
    <location>
        <begin position="5"/>
        <end position="261"/>
    </location>
</feature>
<sequence>MFTVATVNVNGIRAAFRKGMGEWLETTAPDVVLMQEVRAPDEIVDDLLGANWKLIHQACNVKGRAGVAIATREDAHVKRIGLASGLEDGALEPDVDTGRWVEADLKLPGGDELTVVSTYIHSGTAGTPKMDQKYSHLDRVSLRLAELMESGSKVIVAGDINIAHTNNDIKNWKGNLKTAGFLPEERAYLDRWFAAGWVDVARKFAGDVPGPYTWWSNRGQAFDNDAGWRIDYQLVTPALESLAANPRVDRAPSYDTRWSDHAPLLVDYDLS</sequence>
<dbReference type="InterPro" id="IPR037493">
    <property type="entry name" value="ExoIII-like"/>
</dbReference>
<dbReference type="EMBL" id="JBHUOP010000004">
    <property type="protein sequence ID" value="MFD2840827.1"/>
    <property type="molecule type" value="Genomic_DNA"/>
</dbReference>
<keyword evidence="3" id="KW-0479">Metal-binding</keyword>
<dbReference type="GO" id="GO:0008311">
    <property type="term" value="F:double-stranded DNA 3'-5' DNA exonuclease activity"/>
    <property type="evidence" value="ECO:0007669"/>
    <property type="project" value="UniProtKB-EC"/>
</dbReference>
<keyword evidence="8" id="KW-1185">Reference proteome</keyword>
<dbReference type="Pfam" id="PF03372">
    <property type="entry name" value="Exo_endo_phos"/>
    <property type="match status" value="1"/>
</dbReference>
<protein>
    <submittedName>
        <fullName evidence="7">Exodeoxyribonuclease III</fullName>
        <ecNumber evidence="7">3.1.11.2</ecNumber>
    </submittedName>
</protein>
<keyword evidence="5" id="KW-0460">Magnesium</keyword>
<dbReference type="EC" id="3.1.11.2" evidence="7"/>
<gene>
    <name evidence="7" type="ORF">ACFSYH_09615</name>
</gene>
<accession>A0ABW5XG41</accession>
<dbReference type="PANTHER" id="PTHR43250:SF2">
    <property type="entry name" value="EXODEOXYRIBONUCLEASE III"/>
    <property type="match status" value="1"/>
</dbReference>
<evidence type="ECO:0000256" key="3">
    <source>
        <dbReference type="ARBA" id="ARBA00022723"/>
    </source>
</evidence>
<dbReference type="InterPro" id="IPR004808">
    <property type="entry name" value="AP_endonuc_1"/>
</dbReference>
<comment type="cofactor">
    <cofactor evidence="1">
        <name>Mg(2+)</name>
        <dbReference type="ChEBI" id="CHEBI:18420"/>
    </cofactor>
</comment>
<evidence type="ECO:0000256" key="2">
    <source>
        <dbReference type="ARBA" id="ARBA00007092"/>
    </source>
</evidence>